<proteinExistence type="predicted"/>
<evidence type="ECO:0008006" key="3">
    <source>
        <dbReference type="Google" id="ProtNLM"/>
    </source>
</evidence>
<dbReference type="EMBL" id="JBHSCW010000002">
    <property type="protein sequence ID" value="MFC4350804.1"/>
    <property type="molecule type" value="Genomic_DNA"/>
</dbReference>
<dbReference type="Proteomes" id="UP001595799">
    <property type="component" value="Unassembled WGS sequence"/>
</dbReference>
<gene>
    <name evidence="1" type="ORF">ACFOW6_04520</name>
</gene>
<keyword evidence="2" id="KW-1185">Reference proteome</keyword>
<organism evidence="1 2">
    <name type="scientific">Fodinicurvata halophila</name>
    <dbReference type="NCBI Taxonomy" id="1419723"/>
    <lineage>
        <taxon>Bacteria</taxon>
        <taxon>Pseudomonadati</taxon>
        <taxon>Pseudomonadota</taxon>
        <taxon>Alphaproteobacteria</taxon>
        <taxon>Rhodospirillales</taxon>
        <taxon>Rhodovibrionaceae</taxon>
        <taxon>Fodinicurvata</taxon>
    </lineage>
</organism>
<protein>
    <recommendedName>
        <fullName evidence="3">UmuC domain-containing protein</fullName>
    </recommendedName>
</protein>
<dbReference type="RefSeq" id="WP_382421143.1">
    <property type="nucleotide sequence ID" value="NZ_JBHSCW010000002.1"/>
</dbReference>
<evidence type="ECO:0000313" key="2">
    <source>
        <dbReference type="Proteomes" id="UP001595799"/>
    </source>
</evidence>
<comment type="caution">
    <text evidence="1">The sequence shown here is derived from an EMBL/GenBank/DDBJ whole genome shotgun (WGS) entry which is preliminary data.</text>
</comment>
<evidence type="ECO:0000313" key="1">
    <source>
        <dbReference type="EMBL" id="MFC4350804.1"/>
    </source>
</evidence>
<reference evidence="2" key="1">
    <citation type="journal article" date="2019" name="Int. J. Syst. Evol. Microbiol.">
        <title>The Global Catalogue of Microorganisms (GCM) 10K type strain sequencing project: providing services to taxonomists for standard genome sequencing and annotation.</title>
        <authorList>
            <consortium name="The Broad Institute Genomics Platform"/>
            <consortium name="The Broad Institute Genome Sequencing Center for Infectious Disease"/>
            <person name="Wu L."/>
            <person name="Ma J."/>
        </authorList>
    </citation>
    <scope>NUCLEOTIDE SEQUENCE [LARGE SCALE GENOMIC DNA]</scope>
    <source>
        <strain evidence="2">CECT 8472</strain>
    </source>
</reference>
<sequence length="84" mass="9697">MSGPVELQWLVLDLNSYFASMEQQLHPELRGPDQARLVALRLRRFGCKAGRVHLGLRFRNGQRWHGEQRPSPCQDTLFLLSVLV</sequence>
<accession>A0ABV8UIE1</accession>
<name>A0ABV8UIE1_9PROT</name>